<evidence type="ECO:0000256" key="3">
    <source>
        <dbReference type="ARBA" id="ARBA00022989"/>
    </source>
</evidence>
<evidence type="ECO:0000313" key="7">
    <source>
        <dbReference type="EMBL" id="MDT0618105.1"/>
    </source>
</evidence>
<reference evidence="7 8" key="1">
    <citation type="submission" date="2023-09" db="EMBL/GenBank/DDBJ databases">
        <authorList>
            <person name="Rey-Velasco X."/>
        </authorList>
    </citation>
    <scope>NUCLEOTIDE SEQUENCE [LARGE SCALE GENOMIC DNA]</scope>
    <source>
        <strain evidence="7 8">P385</strain>
    </source>
</reference>
<keyword evidence="8" id="KW-1185">Reference proteome</keyword>
<feature type="transmembrane region" description="Helical" evidence="5">
    <location>
        <begin position="127"/>
        <end position="147"/>
    </location>
</feature>
<dbReference type="Proteomes" id="UP001259982">
    <property type="component" value="Unassembled WGS sequence"/>
</dbReference>
<evidence type="ECO:0000256" key="5">
    <source>
        <dbReference type="SAM" id="Phobius"/>
    </source>
</evidence>
<dbReference type="InterPro" id="IPR004837">
    <property type="entry name" value="NaCa_Exmemb"/>
</dbReference>
<keyword evidence="2 5" id="KW-0812">Transmembrane</keyword>
<evidence type="ECO:0000256" key="2">
    <source>
        <dbReference type="ARBA" id="ARBA00022692"/>
    </source>
</evidence>
<feature type="domain" description="Sodium/calcium exchanger membrane region" evidence="6">
    <location>
        <begin position="7"/>
        <end position="145"/>
    </location>
</feature>
<dbReference type="PANTHER" id="PTHR10846:SF8">
    <property type="entry name" value="INNER MEMBRANE PROTEIN YRBG"/>
    <property type="match status" value="1"/>
</dbReference>
<feature type="domain" description="Sodium/calcium exchanger membrane region" evidence="6">
    <location>
        <begin position="173"/>
        <end position="315"/>
    </location>
</feature>
<name>A0ABU3B7P9_9GAMM</name>
<dbReference type="InterPro" id="IPR004481">
    <property type="entry name" value="K/Na/Ca-exchanger"/>
</dbReference>
<keyword evidence="4 5" id="KW-0472">Membrane</keyword>
<dbReference type="RefSeq" id="WP_311658150.1">
    <property type="nucleotide sequence ID" value="NZ_JAVRHY010000004.1"/>
</dbReference>
<evidence type="ECO:0000313" key="8">
    <source>
        <dbReference type="Proteomes" id="UP001259982"/>
    </source>
</evidence>
<sequence length="320" mass="32564">MMLADFLAVAGGLVVLALSADRFINAAATTARLLGVPPLLVGLTVVGFGTSAPEMVVSVIASIQGREGIAIGNVIGSNVANMTLVLGSAAVITPLVVQPMLVRREMPLVIGISVLTVGLALDNQLSAIDGIILLIGLAGFLGFLVMLGRRGESDPLAPDLASDPAESMSPRAAVLWLLLGLALLPASSQALVWGAGNIAAAIGVSELVIGLTVVAVGTSLPELATAISAVRQKQPDLVIGNVLGSNLFNILAVLPFPALLAPGFIPAGALVRDMPAMLAAILAVYLLSRFGANRIGRGGGLLLLGGFVGYGVLLFMQRFQ</sequence>
<feature type="transmembrane region" description="Helical" evidence="5">
    <location>
        <begin position="79"/>
        <end position="97"/>
    </location>
</feature>
<comment type="caution">
    <text evidence="7">The sequence shown here is derived from an EMBL/GenBank/DDBJ whole genome shotgun (WGS) entry which is preliminary data.</text>
</comment>
<feature type="transmembrane region" description="Helical" evidence="5">
    <location>
        <begin position="264"/>
        <end position="287"/>
    </location>
</feature>
<organism evidence="7 8">
    <name type="scientific">Spectribacter acetivorans</name>
    <dbReference type="NCBI Taxonomy" id="3075603"/>
    <lineage>
        <taxon>Bacteria</taxon>
        <taxon>Pseudomonadati</taxon>
        <taxon>Pseudomonadota</taxon>
        <taxon>Gammaproteobacteria</taxon>
        <taxon>Salinisphaerales</taxon>
        <taxon>Salinisphaeraceae</taxon>
        <taxon>Spectribacter</taxon>
    </lineage>
</organism>
<evidence type="ECO:0000256" key="1">
    <source>
        <dbReference type="ARBA" id="ARBA00004141"/>
    </source>
</evidence>
<dbReference type="PANTHER" id="PTHR10846">
    <property type="entry name" value="SODIUM/POTASSIUM/CALCIUM EXCHANGER"/>
    <property type="match status" value="1"/>
</dbReference>
<comment type="subcellular location">
    <subcellularLocation>
        <location evidence="1">Membrane</location>
        <topology evidence="1">Multi-pass membrane protein</topology>
    </subcellularLocation>
</comment>
<evidence type="ECO:0000259" key="6">
    <source>
        <dbReference type="Pfam" id="PF01699"/>
    </source>
</evidence>
<dbReference type="Gene3D" id="1.20.1420.30">
    <property type="entry name" value="NCX, central ion-binding region"/>
    <property type="match status" value="1"/>
</dbReference>
<keyword evidence="3 5" id="KW-1133">Transmembrane helix</keyword>
<feature type="transmembrane region" description="Helical" evidence="5">
    <location>
        <begin position="173"/>
        <end position="192"/>
    </location>
</feature>
<evidence type="ECO:0000256" key="4">
    <source>
        <dbReference type="ARBA" id="ARBA00023136"/>
    </source>
</evidence>
<dbReference type="Pfam" id="PF01699">
    <property type="entry name" value="Na_Ca_ex"/>
    <property type="match status" value="2"/>
</dbReference>
<feature type="transmembrane region" description="Helical" evidence="5">
    <location>
        <begin position="299"/>
        <end position="319"/>
    </location>
</feature>
<gene>
    <name evidence="7" type="ORF">RM531_06440</name>
</gene>
<dbReference type="EMBL" id="JAVRHY010000004">
    <property type="protein sequence ID" value="MDT0618105.1"/>
    <property type="molecule type" value="Genomic_DNA"/>
</dbReference>
<protein>
    <submittedName>
        <fullName evidence="7">Calcium/sodium antiporter</fullName>
    </submittedName>
</protein>
<proteinExistence type="predicted"/>
<dbReference type="NCBIfam" id="TIGR00367">
    <property type="entry name" value="calcium/sodium antiporter"/>
    <property type="match status" value="1"/>
</dbReference>
<dbReference type="InterPro" id="IPR044880">
    <property type="entry name" value="NCX_ion-bd_dom_sf"/>
</dbReference>
<accession>A0ABU3B7P9</accession>
<feature type="transmembrane region" description="Helical" evidence="5">
    <location>
        <begin position="237"/>
        <end position="258"/>
    </location>
</feature>